<dbReference type="Pfam" id="PF09299">
    <property type="entry name" value="Mu-transpos_C"/>
    <property type="match status" value="1"/>
</dbReference>
<dbReference type="InterPro" id="IPR036397">
    <property type="entry name" value="RNaseH_sf"/>
</dbReference>
<dbReference type="SUPFAM" id="SSF53098">
    <property type="entry name" value="Ribonuclease H-like"/>
    <property type="match status" value="1"/>
</dbReference>
<gene>
    <name evidence="2" type="ORF">ACG0Z3_23010</name>
</gene>
<comment type="caution">
    <text evidence="2">The sequence shown here is derived from an EMBL/GenBank/DDBJ whole genome shotgun (WGS) entry which is preliminary data.</text>
</comment>
<keyword evidence="3" id="KW-1185">Reference proteome</keyword>
<dbReference type="EMBL" id="JBIGHW010000035">
    <property type="protein sequence ID" value="MFG6443563.1"/>
    <property type="molecule type" value="Genomic_DNA"/>
</dbReference>
<protein>
    <submittedName>
        <fullName evidence="2">Mu transposase C-terminal domain-containing protein</fullName>
    </submittedName>
</protein>
<evidence type="ECO:0000313" key="3">
    <source>
        <dbReference type="Proteomes" id="UP001606301"/>
    </source>
</evidence>
<dbReference type="InterPro" id="IPR001584">
    <property type="entry name" value="Integrase_cat-core"/>
</dbReference>
<evidence type="ECO:0000259" key="1">
    <source>
        <dbReference type="PROSITE" id="PS50994"/>
    </source>
</evidence>
<dbReference type="InterPro" id="IPR015378">
    <property type="entry name" value="Transposase-like_Mu_C"/>
</dbReference>
<evidence type="ECO:0000313" key="2">
    <source>
        <dbReference type="EMBL" id="MFG6443563.1"/>
    </source>
</evidence>
<dbReference type="InterPro" id="IPR012337">
    <property type="entry name" value="RNaseH-like_sf"/>
</dbReference>
<sequence length="400" mass="44635">MEGIDAARVLARYEIDHTILDIVVVHDVTGLPMGRPTITVVVDSYSGYIAGLYISFWSAGLASALSAFKVAIRPKDFLTEHAGLLHRWLAFGIPDLMVVDNGLEFHSRHFHAAAWHLATDVLHCAVRQPWLKPTVERTIGEINGYLPAAGRVEKPLNNYLPERPEKNACITFGALCMGVLKAVVDVHPFEVNERRLDRAYDLYSEGLATQLAPRLASSFNELDIIMASAKTLTVGNEGVVKDYLRYNSRELQDLRRRVGLTFRTEVKVNPENLHHVWVQDPRQKTWLQVPSCHPEYTEGLSVVQHKAIRAVKKKELTLRNAAETLTRGRLELMDMWGGAIRSGKRVKSAFLKAAEGFTSTSTLGAASRKPETADAVTPLIPVTKAELMTLPKEMETYAFE</sequence>
<feature type="domain" description="Integrase catalytic" evidence="1">
    <location>
        <begin position="4"/>
        <end position="196"/>
    </location>
</feature>
<reference evidence="2 3" key="1">
    <citation type="submission" date="2024-08" db="EMBL/GenBank/DDBJ databases">
        <authorList>
            <person name="Lu H."/>
        </authorList>
    </citation>
    <scope>NUCLEOTIDE SEQUENCE [LARGE SCALE GENOMIC DNA]</scope>
    <source>
        <strain evidence="2 3">LKC17W</strain>
    </source>
</reference>
<dbReference type="Gene3D" id="3.30.420.10">
    <property type="entry name" value="Ribonuclease H-like superfamily/Ribonuclease H"/>
    <property type="match status" value="1"/>
</dbReference>
<dbReference type="RefSeq" id="WP_394402350.1">
    <property type="nucleotide sequence ID" value="NZ_JBIGHW010000035.1"/>
</dbReference>
<dbReference type="Proteomes" id="UP001606301">
    <property type="component" value="Unassembled WGS sequence"/>
</dbReference>
<proteinExistence type="predicted"/>
<organism evidence="2 3">
    <name type="scientific">Pelomonas margarita</name>
    <dbReference type="NCBI Taxonomy" id="3299031"/>
    <lineage>
        <taxon>Bacteria</taxon>
        <taxon>Pseudomonadati</taxon>
        <taxon>Pseudomonadota</taxon>
        <taxon>Betaproteobacteria</taxon>
        <taxon>Burkholderiales</taxon>
        <taxon>Sphaerotilaceae</taxon>
        <taxon>Roseateles</taxon>
    </lineage>
</organism>
<name>A0ABW7FQD0_9BURK</name>
<accession>A0ABW7FQD0</accession>
<dbReference type="PROSITE" id="PS50994">
    <property type="entry name" value="INTEGRASE"/>
    <property type="match status" value="1"/>
</dbReference>